<evidence type="ECO:0000259" key="4">
    <source>
        <dbReference type="Pfam" id="PF16363"/>
    </source>
</evidence>
<dbReference type="FunFam" id="3.40.50.720:FF:000304">
    <property type="entry name" value="UDP-glucose 4,6-dehydratase"/>
    <property type="match status" value="1"/>
</dbReference>
<keyword evidence="2" id="KW-0520">NAD</keyword>
<comment type="cofactor">
    <cofactor evidence="1">
        <name>NAD(+)</name>
        <dbReference type="ChEBI" id="CHEBI:57540"/>
    </cofactor>
</comment>
<reference evidence="5" key="1">
    <citation type="submission" date="2020-03" db="EMBL/GenBank/DDBJ databases">
        <title>A mixture of massive structural variations and highly conserved coding sequences in Ustilaginoidea virens genome.</title>
        <authorList>
            <person name="Zhang K."/>
            <person name="Zhao Z."/>
            <person name="Zhang Z."/>
            <person name="Li Y."/>
            <person name="Hsiang T."/>
            <person name="Sun W."/>
        </authorList>
    </citation>
    <scope>NUCLEOTIDE SEQUENCE</scope>
    <source>
        <strain evidence="5">UV-8b</strain>
    </source>
</reference>
<accession>A0A8E5MJL7</accession>
<evidence type="ECO:0000256" key="3">
    <source>
        <dbReference type="ARBA" id="ARBA00023239"/>
    </source>
</evidence>
<gene>
    <name evidence="5" type="ORF">UV8b_06458</name>
</gene>
<dbReference type="InterPro" id="IPR005888">
    <property type="entry name" value="dTDP_Gluc_deHydtase"/>
</dbReference>
<dbReference type="InterPro" id="IPR036291">
    <property type="entry name" value="NAD(P)-bd_dom_sf"/>
</dbReference>
<dbReference type="GO" id="GO:0009225">
    <property type="term" value="P:nucleotide-sugar metabolic process"/>
    <property type="evidence" value="ECO:0007669"/>
    <property type="project" value="InterPro"/>
</dbReference>
<evidence type="ECO:0000256" key="2">
    <source>
        <dbReference type="ARBA" id="ARBA00023027"/>
    </source>
</evidence>
<dbReference type="GO" id="GO:0008460">
    <property type="term" value="F:dTDP-glucose 4,6-dehydratase activity"/>
    <property type="evidence" value="ECO:0007669"/>
    <property type="project" value="InterPro"/>
</dbReference>
<dbReference type="OrthoDB" id="331544at2759"/>
<keyword evidence="6" id="KW-1185">Reference proteome</keyword>
<protein>
    <recommendedName>
        <fullName evidence="4">NAD(P)-binding domain-containing protein</fullName>
    </recommendedName>
</protein>
<evidence type="ECO:0000313" key="5">
    <source>
        <dbReference type="EMBL" id="QUC22217.1"/>
    </source>
</evidence>
<dbReference type="Proteomes" id="UP000027002">
    <property type="component" value="Chromosome 5"/>
</dbReference>
<dbReference type="EMBL" id="CP072757">
    <property type="protein sequence ID" value="QUC22217.1"/>
    <property type="molecule type" value="Genomic_DNA"/>
</dbReference>
<dbReference type="AlphaFoldDB" id="A0A8E5MJL7"/>
<dbReference type="CDD" id="cd05246">
    <property type="entry name" value="dTDP_GD_SDR_e"/>
    <property type="match status" value="1"/>
</dbReference>
<feature type="domain" description="NAD(P)-binding" evidence="4">
    <location>
        <begin position="91"/>
        <end position="400"/>
    </location>
</feature>
<dbReference type="Gene3D" id="3.90.25.10">
    <property type="entry name" value="UDP-galactose 4-epimerase, domain 1"/>
    <property type="match status" value="1"/>
</dbReference>
<keyword evidence="3" id="KW-0456">Lyase</keyword>
<evidence type="ECO:0000313" key="6">
    <source>
        <dbReference type="Proteomes" id="UP000027002"/>
    </source>
</evidence>
<name>A0A8E5MJL7_USTVR</name>
<dbReference type="KEGG" id="uvi:66067235"/>
<dbReference type="SUPFAM" id="SSF51735">
    <property type="entry name" value="NAD(P)-binding Rossmann-fold domains"/>
    <property type="match status" value="1"/>
</dbReference>
<dbReference type="RefSeq" id="XP_042999890.1">
    <property type="nucleotide sequence ID" value="XM_043143955.1"/>
</dbReference>
<dbReference type="Gene3D" id="3.40.50.720">
    <property type="entry name" value="NAD(P)-binding Rossmann-like Domain"/>
    <property type="match status" value="1"/>
</dbReference>
<dbReference type="GeneID" id="66067235"/>
<organism evidence="5 6">
    <name type="scientific">Ustilaginoidea virens</name>
    <name type="common">Rice false smut fungus</name>
    <name type="synonym">Villosiclava virens</name>
    <dbReference type="NCBI Taxonomy" id="1159556"/>
    <lineage>
        <taxon>Eukaryota</taxon>
        <taxon>Fungi</taxon>
        <taxon>Dikarya</taxon>
        <taxon>Ascomycota</taxon>
        <taxon>Pezizomycotina</taxon>
        <taxon>Sordariomycetes</taxon>
        <taxon>Hypocreomycetidae</taxon>
        <taxon>Hypocreales</taxon>
        <taxon>Clavicipitaceae</taxon>
        <taxon>Ustilaginoidea</taxon>
    </lineage>
</organism>
<dbReference type="InterPro" id="IPR016040">
    <property type="entry name" value="NAD(P)-bd_dom"/>
</dbReference>
<sequence>MTRQFLKSIKPGPSRNLLGQVKMMLSAATTSSLSSGPEPANLKDVTDVHKVTGESVNGTCEYIRNANVWETAPILKGTTCFDHRADVKNIMVTGGAGFIASWVVRHLTLTYPDAYHIVSFDKLDYCSSLNNTLRLRDRRNFTFYHGDLTNPTQVLDCMERYEIDTVLHFAAQSHVDLSFGKAYSFTHDNVYGTHVLLESCRKVKVRRFIHISTDEVYGEVKEDDDDLVESSILSPTNPYAASKAAAEMLVQSYNKSFKLPTIIVRSNNVYGPHQYPEKIIPKFTCLLNRKRPVVLHGDGRPTRRYLYAGDATDAFDTILHKGQSGRVYNVGSPDEVSNLELCSKLLDMMAIEHETSAQLRQWIKYTHDRPFNDRRYAIDCTELRMLGWKQKTSLEQGLRITVDWYCKYGESWWGDISHVLTPFPVVREGHIMPDMAEPLIRDDPVDPGDEYHDQ</sequence>
<dbReference type="Pfam" id="PF16363">
    <property type="entry name" value="GDP_Man_Dehyd"/>
    <property type="match status" value="1"/>
</dbReference>
<dbReference type="PANTHER" id="PTHR43000">
    <property type="entry name" value="DTDP-D-GLUCOSE 4,6-DEHYDRATASE-RELATED"/>
    <property type="match status" value="1"/>
</dbReference>
<evidence type="ECO:0000256" key="1">
    <source>
        <dbReference type="ARBA" id="ARBA00001911"/>
    </source>
</evidence>
<proteinExistence type="predicted"/>